<dbReference type="EMBL" id="ML743609">
    <property type="protein sequence ID" value="KAE8133939.1"/>
    <property type="molecule type" value="Genomic_DNA"/>
</dbReference>
<gene>
    <name evidence="1" type="ORF">BDV38DRAFT_256718</name>
</gene>
<evidence type="ECO:0000313" key="2">
    <source>
        <dbReference type="Proteomes" id="UP000325672"/>
    </source>
</evidence>
<proteinExistence type="predicted"/>
<dbReference type="RefSeq" id="XP_031910002.1">
    <property type="nucleotide sequence ID" value="XM_032055540.1"/>
</dbReference>
<reference evidence="1 2" key="1">
    <citation type="submission" date="2019-04" db="EMBL/GenBank/DDBJ databases">
        <title>Friends and foes A comparative genomics study of 23 Aspergillus species from section Flavi.</title>
        <authorList>
            <consortium name="DOE Joint Genome Institute"/>
            <person name="Kjaerbolling I."/>
            <person name="Vesth T."/>
            <person name="Frisvad J.C."/>
            <person name="Nybo J.L."/>
            <person name="Theobald S."/>
            <person name="Kildgaard S."/>
            <person name="Isbrandt T."/>
            <person name="Kuo A."/>
            <person name="Sato A."/>
            <person name="Lyhne E.K."/>
            <person name="Kogle M.E."/>
            <person name="Wiebenga A."/>
            <person name="Kun R.S."/>
            <person name="Lubbers R.J."/>
            <person name="Makela M.R."/>
            <person name="Barry K."/>
            <person name="Chovatia M."/>
            <person name="Clum A."/>
            <person name="Daum C."/>
            <person name="Haridas S."/>
            <person name="He G."/>
            <person name="LaButti K."/>
            <person name="Lipzen A."/>
            <person name="Mondo S."/>
            <person name="Riley R."/>
            <person name="Salamov A."/>
            <person name="Simmons B.A."/>
            <person name="Magnuson J.K."/>
            <person name="Henrissat B."/>
            <person name="Mortensen U.H."/>
            <person name="Larsen T.O."/>
            <person name="Devries R.P."/>
            <person name="Grigoriev I.V."/>
            <person name="Machida M."/>
            <person name="Baker S.E."/>
            <person name="Andersen M.R."/>
        </authorList>
    </citation>
    <scope>NUCLEOTIDE SEQUENCE [LARGE SCALE GENOMIC DNA]</scope>
    <source>
        <strain evidence="1 2">CBS 117625</strain>
    </source>
</reference>
<dbReference type="Proteomes" id="UP000325672">
    <property type="component" value="Unassembled WGS sequence"/>
</dbReference>
<dbReference type="GeneID" id="43639750"/>
<protein>
    <submittedName>
        <fullName evidence="1">Uncharacterized protein</fullName>
    </submittedName>
</protein>
<dbReference type="AlphaFoldDB" id="A0A5N6SJ60"/>
<organism evidence="1 2">
    <name type="scientific">Aspergillus pseudotamarii</name>
    <dbReference type="NCBI Taxonomy" id="132259"/>
    <lineage>
        <taxon>Eukaryota</taxon>
        <taxon>Fungi</taxon>
        <taxon>Dikarya</taxon>
        <taxon>Ascomycota</taxon>
        <taxon>Pezizomycotina</taxon>
        <taxon>Eurotiomycetes</taxon>
        <taxon>Eurotiomycetidae</taxon>
        <taxon>Eurotiales</taxon>
        <taxon>Aspergillaceae</taxon>
        <taxon>Aspergillus</taxon>
        <taxon>Aspergillus subgen. Circumdati</taxon>
    </lineage>
</organism>
<evidence type="ECO:0000313" key="1">
    <source>
        <dbReference type="EMBL" id="KAE8133939.1"/>
    </source>
</evidence>
<name>A0A5N6SJ60_ASPPS</name>
<sequence length="132" mass="14856">MLHAITTMGRGRGRSKHVHQWPNVTMGCLKYNTIVVLLFLCPHLSRSEVETPTAIHNYPRLAYFVVSNTDGNTAVSTLLGQTPVSGFLRVESQAATDQSPTPCHGEHARKVLHNKDRRRKMGQWKLRLVVND</sequence>
<keyword evidence="2" id="KW-1185">Reference proteome</keyword>
<accession>A0A5N6SJ60</accession>